<sequence length="205" mass="23272">LTSSHECPKHHATTQPQIHASTHPRHPRPTTSHGTSRNRTHGNRTYAKRSAPTHTHTHTHAFRPLLLFNTSTSHTTFSSRRKSNPPHTLSLSLKLRACSPSPRARPKPVSILHARGDQQRPTDLRLTLIYIGAPAPCFCCYRSHPAGLNPETRRKKKPSTFAVHIRFVHLRYIRTFTQKTTHHDLVASSTTHNDISTKSLARRRE</sequence>
<dbReference type="AlphaFoldDB" id="A0A162P989"/>
<evidence type="ECO:0000313" key="3">
    <source>
        <dbReference type="Proteomes" id="UP000076584"/>
    </source>
</evidence>
<name>A0A162P989_COLIC</name>
<gene>
    <name evidence="2" type="ORF">CI238_09764</name>
</gene>
<evidence type="ECO:0000256" key="1">
    <source>
        <dbReference type="SAM" id="MobiDB-lite"/>
    </source>
</evidence>
<protein>
    <submittedName>
        <fullName evidence="2">Uncharacterized protein</fullName>
    </submittedName>
</protein>
<dbReference type="Proteomes" id="UP000076584">
    <property type="component" value="Unassembled WGS sequence"/>
</dbReference>
<feature type="region of interest" description="Disordered" evidence="1">
    <location>
        <begin position="1"/>
        <end position="65"/>
    </location>
</feature>
<comment type="caution">
    <text evidence="2">The sequence shown here is derived from an EMBL/GenBank/DDBJ whole genome shotgun (WGS) entry which is preliminary data.</text>
</comment>
<accession>A0A162P989</accession>
<proteinExistence type="predicted"/>
<feature type="non-terminal residue" evidence="2">
    <location>
        <position position="1"/>
    </location>
</feature>
<reference evidence="2 3" key="1">
    <citation type="submission" date="2015-06" db="EMBL/GenBank/DDBJ databases">
        <title>Survival trade-offs in plant roots during colonization by closely related pathogenic and mutualistic fungi.</title>
        <authorList>
            <person name="Hacquard S."/>
            <person name="Kracher B."/>
            <person name="Hiruma K."/>
            <person name="Weinman A."/>
            <person name="Muench P."/>
            <person name="Garrido Oter R."/>
            <person name="Ver Loren van Themaat E."/>
            <person name="Dallerey J.-F."/>
            <person name="Damm U."/>
            <person name="Henrissat B."/>
            <person name="Lespinet O."/>
            <person name="Thon M."/>
            <person name="Kemen E."/>
            <person name="McHardy A.C."/>
            <person name="Schulze-Lefert P."/>
            <person name="O'Connell R.J."/>
        </authorList>
    </citation>
    <scope>NUCLEOTIDE SEQUENCE [LARGE SCALE GENOMIC DNA]</scope>
    <source>
        <strain evidence="2 3">MAFF 238704</strain>
    </source>
</reference>
<dbReference type="EMBL" id="LFIW01000359">
    <property type="protein sequence ID" value="KZL86858.1"/>
    <property type="molecule type" value="Genomic_DNA"/>
</dbReference>
<evidence type="ECO:0000313" key="2">
    <source>
        <dbReference type="EMBL" id="KZL86858.1"/>
    </source>
</evidence>
<keyword evidence="3" id="KW-1185">Reference proteome</keyword>
<organism evidence="2 3">
    <name type="scientific">Colletotrichum incanum</name>
    <name type="common">Soybean anthracnose fungus</name>
    <dbReference type="NCBI Taxonomy" id="1573173"/>
    <lineage>
        <taxon>Eukaryota</taxon>
        <taxon>Fungi</taxon>
        <taxon>Dikarya</taxon>
        <taxon>Ascomycota</taxon>
        <taxon>Pezizomycotina</taxon>
        <taxon>Sordariomycetes</taxon>
        <taxon>Hypocreomycetidae</taxon>
        <taxon>Glomerellales</taxon>
        <taxon>Glomerellaceae</taxon>
        <taxon>Colletotrichum</taxon>
        <taxon>Colletotrichum spaethianum species complex</taxon>
    </lineage>
</organism>